<evidence type="ECO:0000256" key="3">
    <source>
        <dbReference type="ARBA" id="ARBA00022729"/>
    </source>
</evidence>
<dbReference type="GO" id="GO:0005520">
    <property type="term" value="F:insulin-like growth factor binding"/>
    <property type="evidence" value="ECO:0007669"/>
    <property type="project" value="InterPro"/>
</dbReference>
<dbReference type="EMBL" id="GEMQ01000096">
    <property type="protein sequence ID" value="JAT91093.1"/>
    <property type="molecule type" value="Transcribed_RNA"/>
</dbReference>
<evidence type="ECO:0000256" key="4">
    <source>
        <dbReference type="ARBA" id="ARBA00023157"/>
    </source>
</evidence>
<evidence type="ECO:0000313" key="7">
    <source>
        <dbReference type="EMBL" id="JAT91093.1"/>
    </source>
</evidence>
<dbReference type="PANTHER" id="PTHR14186:SF20">
    <property type="entry name" value="CYSTEINE-RICH MOTOR NEURON 1 PROTEIN-LIKE"/>
    <property type="match status" value="1"/>
</dbReference>
<name>A0A1E1WVN4_TITOB</name>
<reference evidence="7" key="1">
    <citation type="submission" date="2015-08" db="EMBL/GenBank/DDBJ databases">
        <title>Proteomic endorsed transcriptomic profile of the venom gland from Tityus obscurus.</title>
        <authorList>
            <person name="Oliveira U.C."/>
            <person name="Nishiyama M.Y.Jr."/>
            <person name="Santos M.B."/>
            <person name="Silva A.P."/>
            <person name="Chalkidis H.M."/>
            <person name="Imberg A.S."/>
            <person name="Candido D.M."/>
            <person name="Yamanouye N."/>
            <person name="Dorce V.A."/>
            <person name="Junqueira-de-Azevedo I.L."/>
        </authorList>
    </citation>
    <scope>NUCLEOTIDE SEQUENCE</scope>
    <source>
        <tissue evidence="7">Telson</tissue>
    </source>
</reference>
<dbReference type="Pfam" id="PF00219">
    <property type="entry name" value="IGFBP"/>
    <property type="match status" value="1"/>
</dbReference>
<accession>A0A1E1WVN4</accession>
<feature type="domain" description="IGFBP N-terminal" evidence="6">
    <location>
        <begin position="17"/>
        <end position="92"/>
    </location>
</feature>
<dbReference type="SMART" id="SM00121">
    <property type="entry name" value="IB"/>
    <property type="match status" value="1"/>
</dbReference>
<dbReference type="InterPro" id="IPR000867">
    <property type="entry name" value="IGFBP-like"/>
</dbReference>
<evidence type="ECO:0000256" key="5">
    <source>
        <dbReference type="SAM" id="SignalP"/>
    </source>
</evidence>
<dbReference type="AlphaFoldDB" id="A0A1E1WVN4"/>
<dbReference type="PANTHER" id="PTHR14186">
    <property type="entry name" value="INSULIN-LIKE GROWTH FACTOR BINDING PROTEIN-RELATED"/>
    <property type="match status" value="1"/>
</dbReference>
<protein>
    <submittedName>
        <fullName evidence="7">Putative insulin-like protein growth factor binding protein</fullName>
    </submittedName>
</protein>
<proteinExistence type="predicted"/>
<dbReference type="Gene3D" id="4.10.40.20">
    <property type="match status" value="1"/>
</dbReference>
<feature type="chain" id="PRO_5009115609" evidence="5">
    <location>
        <begin position="19"/>
        <end position="92"/>
    </location>
</feature>
<feature type="signal peptide" evidence="5">
    <location>
        <begin position="1"/>
        <end position="18"/>
    </location>
</feature>
<dbReference type="GO" id="GO:0009966">
    <property type="term" value="P:regulation of signal transduction"/>
    <property type="evidence" value="ECO:0007669"/>
    <property type="project" value="TreeGrafter"/>
</dbReference>
<sequence length="92" mass="9938">MNKLFLCVFLCTIICVNAHKCPRCEETVCSLKQRKDCPAGIVKDYCKCCMICGKGLNEKCGGIRNISGICGKGLVCKVPDNSSDNTGICKKA</sequence>
<evidence type="ECO:0000256" key="2">
    <source>
        <dbReference type="ARBA" id="ARBA00022525"/>
    </source>
</evidence>
<dbReference type="GO" id="GO:0001558">
    <property type="term" value="P:regulation of cell growth"/>
    <property type="evidence" value="ECO:0007669"/>
    <property type="project" value="InterPro"/>
</dbReference>
<dbReference type="InterPro" id="IPR009030">
    <property type="entry name" value="Growth_fac_rcpt_cys_sf"/>
</dbReference>
<evidence type="ECO:0000259" key="6">
    <source>
        <dbReference type="PROSITE" id="PS51323"/>
    </source>
</evidence>
<organism evidence="7">
    <name type="scientific">Tityus obscurus</name>
    <name type="common">Amazonian scorpion</name>
    <name type="synonym">Tityus cambridgei</name>
    <dbReference type="NCBI Taxonomy" id="1221240"/>
    <lineage>
        <taxon>Eukaryota</taxon>
        <taxon>Metazoa</taxon>
        <taxon>Ecdysozoa</taxon>
        <taxon>Arthropoda</taxon>
        <taxon>Chelicerata</taxon>
        <taxon>Arachnida</taxon>
        <taxon>Scorpiones</taxon>
        <taxon>Buthida</taxon>
        <taxon>Buthoidea</taxon>
        <taxon>Buthidae</taxon>
        <taxon>Tityus</taxon>
    </lineage>
</organism>
<comment type="subcellular location">
    <subcellularLocation>
        <location evidence="1">Secreted</location>
    </subcellularLocation>
</comment>
<dbReference type="PROSITE" id="PS51323">
    <property type="entry name" value="IGFBP_N_2"/>
    <property type="match status" value="1"/>
</dbReference>
<keyword evidence="2" id="KW-0964">Secreted</keyword>
<evidence type="ECO:0000256" key="1">
    <source>
        <dbReference type="ARBA" id="ARBA00004613"/>
    </source>
</evidence>
<dbReference type="SUPFAM" id="SSF57184">
    <property type="entry name" value="Growth factor receptor domain"/>
    <property type="match status" value="1"/>
</dbReference>
<keyword evidence="3 5" id="KW-0732">Signal</keyword>
<dbReference type="GO" id="GO:0005576">
    <property type="term" value="C:extracellular region"/>
    <property type="evidence" value="ECO:0007669"/>
    <property type="project" value="UniProtKB-SubCell"/>
</dbReference>
<keyword evidence="4" id="KW-1015">Disulfide bond</keyword>
<dbReference type="InterPro" id="IPR011390">
    <property type="entry name" value="IGFBP_rP_mac25"/>
</dbReference>